<keyword evidence="4" id="KW-1185">Reference proteome</keyword>
<dbReference type="SUPFAM" id="SSF51735">
    <property type="entry name" value="NAD(P)-binding Rossmann-fold domains"/>
    <property type="match status" value="1"/>
</dbReference>
<dbReference type="Gene3D" id="3.90.180.10">
    <property type="entry name" value="Medium-chain alcohol dehydrogenases, catalytic domain"/>
    <property type="match status" value="1"/>
</dbReference>
<dbReference type="InterPro" id="IPR014188">
    <property type="entry name" value="Acrylyl-CoA_reductase_AcuI"/>
</dbReference>
<feature type="transmembrane region" description="Helical" evidence="1">
    <location>
        <begin position="153"/>
        <end position="173"/>
    </location>
</feature>
<dbReference type="PANTHER" id="PTHR43677:SF1">
    <property type="entry name" value="ACRYLYL-COA REDUCTASE ACUI-RELATED"/>
    <property type="match status" value="1"/>
</dbReference>
<dbReference type="SUPFAM" id="SSF50129">
    <property type="entry name" value="GroES-like"/>
    <property type="match status" value="1"/>
</dbReference>
<dbReference type="AlphaFoldDB" id="A0A7Z0KWU0"/>
<protein>
    <submittedName>
        <fullName evidence="3">Oxidoreductase</fullName>
    </submittedName>
</protein>
<dbReference type="Proteomes" id="UP000529417">
    <property type="component" value="Unassembled WGS sequence"/>
</dbReference>
<reference evidence="3 4" key="1">
    <citation type="journal article" date="2000" name="Arch. Microbiol.">
        <title>Rhodobaca bogoriensis gen. nov. and sp. nov., an alkaliphilic purple nonsulfur bacterium from African Rift Valley soda lakes.</title>
        <authorList>
            <person name="Milford A.D."/>
            <person name="Achenbach L.A."/>
            <person name="Jung D.O."/>
            <person name="Madigan M.T."/>
        </authorList>
    </citation>
    <scope>NUCLEOTIDE SEQUENCE [LARGE SCALE GENOMIC DNA]</scope>
    <source>
        <strain evidence="3 4">2376</strain>
    </source>
</reference>
<sequence>MSFNAVLVTKDDAGKTHAAVTQITEDQLPAGDVTVAVEYSTVNYKDGLCIGPGGGLVRNYPHVPGIDFAGTVEASDDPRYTPGDKVVLTGWRVGEAHWGGYAQKARVKADWLVPLPEGLSTRQAMAVGTAGFTAILAVMALEDHGLKPGNGPVLVTGAAGGVGSVAVALLAALGHEVAAVTGRPETESYLRGLGASQIVPRADIAETVKRPLESETWAGCVDAVGGAMLARVLGQMQYGASVAAVGLAGGAGLPATVVPFLLRGVNLLGIDSVMQPYDNRIRAWDRIARDLPLDKLDAMIRPATLADLPRLGADILQGQVQGRVVVDVNA</sequence>
<dbReference type="InterPro" id="IPR020843">
    <property type="entry name" value="ER"/>
</dbReference>
<dbReference type="NCBIfam" id="TIGR02823">
    <property type="entry name" value="oxido_YhdH"/>
    <property type="match status" value="1"/>
</dbReference>
<dbReference type="InterPro" id="IPR011032">
    <property type="entry name" value="GroES-like_sf"/>
</dbReference>
<dbReference type="GO" id="GO:0043957">
    <property type="term" value="F:acryloyl-CoA reductase (NADPH) activity"/>
    <property type="evidence" value="ECO:0007669"/>
    <property type="project" value="TreeGrafter"/>
</dbReference>
<evidence type="ECO:0000259" key="2">
    <source>
        <dbReference type="SMART" id="SM00829"/>
    </source>
</evidence>
<evidence type="ECO:0000313" key="4">
    <source>
        <dbReference type="Proteomes" id="UP000529417"/>
    </source>
</evidence>
<dbReference type="InterPro" id="IPR013154">
    <property type="entry name" value="ADH-like_N"/>
</dbReference>
<feature type="domain" description="Enoyl reductase (ER)" evidence="2">
    <location>
        <begin position="11"/>
        <end position="326"/>
    </location>
</feature>
<dbReference type="InterPro" id="IPR036291">
    <property type="entry name" value="NAD(P)-bd_dom_sf"/>
</dbReference>
<evidence type="ECO:0000256" key="1">
    <source>
        <dbReference type="SAM" id="Phobius"/>
    </source>
</evidence>
<proteinExistence type="predicted"/>
<dbReference type="Gene3D" id="3.40.50.720">
    <property type="entry name" value="NAD(P)-binding Rossmann-like Domain"/>
    <property type="match status" value="1"/>
</dbReference>
<evidence type="ECO:0000313" key="3">
    <source>
        <dbReference type="EMBL" id="NYS24367.1"/>
    </source>
</evidence>
<keyword evidence="1" id="KW-0472">Membrane</keyword>
<keyword evidence="1" id="KW-1133">Transmembrane helix</keyword>
<accession>A0A7Z0KWU0</accession>
<dbReference type="PANTHER" id="PTHR43677">
    <property type="entry name" value="SHORT-CHAIN DEHYDROGENASE/REDUCTASE"/>
    <property type="match status" value="1"/>
</dbReference>
<organism evidence="3 4">
    <name type="scientific">Rhabdonatronobacter sediminivivens</name>
    <dbReference type="NCBI Taxonomy" id="2743469"/>
    <lineage>
        <taxon>Bacteria</taxon>
        <taxon>Pseudomonadati</taxon>
        <taxon>Pseudomonadota</taxon>
        <taxon>Alphaproteobacteria</taxon>
        <taxon>Rhodobacterales</taxon>
        <taxon>Paracoccaceae</taxon>
        <taxon>Rhabdonatronobacter</taxon>
    </lineage>
</organism>
<dbReference type="SMART" id="SM00829">
    <property type="entry name" value="PKS_ER"/>
    <property type="match status" value="1"/>
</dbReference>
<comment type="caution">
    <text evidence="3">The sequence shown here is derived from an EMBL/GenBank/DDBJ whole genome shotgun (WGS) entry which is preliminary data.</text>
</comment>
<dbReference type="InterPro" id="IPR051397">
    <property type="entry name" value="Zn-ADH-like_protein"/>
</dbReference>
<dbReference type="Pfam" id="PF00107">
    <property type="entry name" value="ADH_zinc_N"/>
    <property type="match status" value="1"/>
</dbReference>
<name>A0A7Z0KWU0_9RHOB</name>
<gene>
    <name evidence="3" type="ORF">HUK65_05125</name>
</gene>
<dbReference type="Pfam" id="PF08240">
    <property type="entry name" value="ADH_N"/>
    <property type="match status" value="1"/>
</dbReference>
<dbReference type="RefSeq" id="WP_179905070.1">
    <property type="nucleotide sequence ID" value="NZ_JACBXS010000007.1"/>
</dbReference>
<dbReference type="CDD" id="cd08288">
    <property type="entry name" value="MDR_yhdh"/>
    <property type="match status" value="1"/>
</dbReference>
<dbReference type="EMBL" id="JACBXS010000007">
    <property type="protein sequence ID" value="NYS24367.1"/>
    <property type="molecule type" value="Genomic_DNA"/>
</dbReference>
<dbReference type="InterPro" id="IPR013149">
    <property type="entry name" value="ADH-like_C"/>
</dbReference>
<keyword evidence="1" id="KW-0812">Transmembrane</keyword>
<feature type="transmembrane region" description="Helical" evidence="1">
    <location>
        <begin position="124"/>
        <end position="141"/>
    </location>
</feature>